<keyword evidence="1" id="KW-1133">Transmembrane helix</keyword>
<name>A0AAJ2UD29_9BACT</name>
<evidence type="ECO:0000256" key="1">
    <source>
        <dbReference type="SAM" id="Phobius"/>
    </source>
</evidence>
<keyword evidence="1" id="KW-0812">Transmembrane</keyword>
<feature type="transmembrane region" description="Helical" evidence="1">
    <location>
        <begin position="92"/>
        <end position="113"/>
    </location>
</feature>
<gene>
    <name evidence="2" type="ORF">R7U35_00990</name>
</gene>
<keyword evidence="1" id="KW-0472">Membrane</keyword>
<feature type="transmembrane region" description="Helical" evidence="1">
    <location>
        <begin position="273"/>
        <end position="294"/>
    </location>
</feature>
<dbReference type="EMBL" id="JAWPFC010000002">
    <property type="protein sequence ID" value="MDW2893273.1"/>
    <property type="molecule type" value="Genomic_DNA"/>
</dbReference>
<protein>
    <submittedName>
        <fullName evidence="2">Uncharacterized protein</fullName>
    </submittedName>
</protein>
<dbReference type="RefSeq" id="WP_069098903.1">
    <property type="nucleotide sequence ID" value="NZ_JAWPFC010000002.1"/>
</dbReference>
<evidence type="ECO:0000313" key="2">
    <source>
        <dbReference type="EMBL" id="MDW2893273.1"/>
    </source>
</evidence>
<evidence type="ECO:0000313" key="3">
    <source>
        <dbReference type="Proteomes" id="UP001286563"/>
    </source>
</evidence>
<feature type="transmembrane region" description="Helical" evidence="1">
    <location>
        <begin position="50"/>
        <end position="72"/>
    </location>
</feature>
<comment type="caution">
    <text evidence="2">The sequence shown here is derived from an EMBL/GenBank/DDBJ whole genome shotgun (WGS) entry which is preliminary data.</text>
</comment>
<feature type="transmembrane region" description="Helical" evidence="1">
    <location>
        <begin position="20"/>
        <end position="38"/>
    </location>
</feature>
<proteinExistence type="predicted"/>
<accession>A0AAJ2UD29</accession>
<organism evidence="2 3">
    <name type="scientific">Mesomycoplasma ovipneumoniae</name>
    <dbReference type="NCBI Taxonomy" id="29562"/>
    <lineage>
        <taxon>Bacteria</taxon>
        <taxon>Bacillati</taxon>
        <taxon>Mycoplasmatota</taxon>
        <taxon>Mycoplasmoidales</taxon>
        <taxon>Metamycoplasmataceae</taxon>
        <taxon>Mesomycoplasma</taxon>
    </lineage>
</organism>
<sequence length="307" mass="38137">MNFWSRAEKFLNLKIPKKFSIIPFLSNLVYFWLFYYLVFRLNPNKQKRHYFFLVLLYLISYPLPFFVLVLALSLTDNGYFLRSFYLKIFNKYFLAHLFEIITYLFFYFPYSYVCSFLQKIFRFYLTKKVKQKLGQLNPENKFDFLTNFDYDKFYKFACKRELYDRYFEQQNWYKPDQNVENIIKSIKNYSWWSQGYVARYYCHIILQIFLFNSENSELKINQKNWKYFLIIYFIFTTLHFIFSWVTIWMFFGYALWSKSNTEDLYKGLFESDVVFVIVLAFPAIGYSFIPRLFYYPKTWVTYWLFES</sequence>
<dbReference type="Proteomes" id="UP001286563">
    <property type="component" value="Unassembled WGS sequence"/>
</dbReference>
<reference evidence="2" key="1">
    <citation type="submission" date="2023-10" db="EMBL/GenBank/DDBJ databases">
        <title>Genome sequences of Mycoplasma ovipneumoniae isolated from goats.</title>
        <authorList>
            <person name="Spergser J."/>
        </authorList>
    </citation>
    <scope>NUCLEOTIDE SEQUENCE</scope>
    <source>
        <strain evidence="2">168</strain>
    </source>
</reference>
<feature type="transmembrane region" description="Helical" evidence="1">
    <location>
        <begin position="227"/>
        <end position="253"/>
    </location>
</feature>
<dbReference type="AlphaFoldDB" id="A0AAJ2UD29"/>